<dbReference type="Proteomes" id="UP000469185">
    <property type="component" value="Unassembled WGS sequence"/>
</dbReference>
<name>A0A6N9YIC6_9ACTN</name>
<protein>
    <submittedName>
        <fullName evidence="6">Winged helix-turn-helix transcriptional regulator</fullName>
    </submittedName>
</protein>
<evidence type="ECO:0000256" key="1">
    <source>
        <dbReference type="ARBA" id="ARBA00023015"/>
    </source>
</evidence>
<dbReference type="PRINTS" id="PR00778">
    <property type="entry name" value="HTHARSR"/>
</dbReference>
<dbReference type="SUPFAM" id="SSF46785">
    <property type="entry name" value="Winged helix' DNA-binding domain"/>
    <property type="match status" value="1"/>
</dbReference>
<feature type="region of interest" description="Disordered" evidence="4">
    <location>
        <begin position="102"/>
        <end position="132"/>
    </location>
</feature>
<keyword evidence="7" id="KW-1185">Reference proteome</keyword>
<organism evidence="6 7">
    <name type="scientific">Phytoactinopolyspora alkaliphila</name>
    <dbReference type="NCBI Taxonomy" id="1783498"/>
    <lineage>
        <taxon>Bacteria</taxon>
        <taxon>Bacillati</taxon>
        <taxon>Actinomycetota</taxon>
        <taxon>Actinomycetes</taxon>
        <taxon>Jiangellales</taxon>
        <taxon>Jiangellaceae</taxon>
        <taxon>Phytoactinopolyspora</taxon>
    </lineage>
</organism>
<dbReference type="Gene3D" id="1.10.10.10">
    <property type="entry name" value="Winged helix-like DNA-binding domain superfamily/Winged helix DNA-binding domain"/>
    <property type="match status" value="1"/>
</dbReference>
<dbReference type="RefSeq" id="WP_163816697.1">
    <property type="nucleotide sequence ID" value="NZ_JAAGOB010000002.1"/>
</dbReference>
<evidence type="ECO:0000313" key="6">
    <source>
        <dbReference type="EMBL" id="NED94714.1"/>
    </source>
</evidence>
<keyword evidence="3" id="KW-0804">Transcription</keyword>
<evidence type="ECO:0000259" key="5">
    <source>
        <dbReference type="PROSITE" id="PS50987"/>
    </source>
</evidence>
<evidence type="ECO:0000256" key="2">
    <source>
        <dbReference type="ARBA" id="ARBA00023125"/>
    </source>
</evidence>
<gene>
    <name evidence="6" type="ORF">G1H11_05260</name>
</gene>
<dbReference type="AlphaFoldDB" id="A0A6N9YIC6"/>
<evidence type="ECO:0000313" key="7">
    <source>
        <dbReference type="Proteomes" id="UP000469185"/>
    </source>
</evidence>
<dbReference type="EMBL" id="JAAGOB010000002">
    <property type="protein sequence ID" value="NED94714.1"/>
    <property type="molecule type" value="Genomic_DNA"/>
</dbReference>
<dbReference type="PROSITE" id="PS50987">
    <property type="entry name" value="HTH_ARSR_2"/>
    <property type="match status" value="1"/>
</dbReference>
<reference evidence="6 7" key="1">
    <citation type="submission" date="2020-02" db="EMBL/GenBank/DDBJ databases">
        <authorList>
            <person name="Li X.-J."/>
            <person name="Feng X.-M."/>
        </authorList>
    </citation>
    <scope>NUCLEOTIDE SEQUENCE [LARGE SCALE GENOMIC DNA]</scope>
    <source>
        <strain evidence="6 7">CGMCC 4.7225</strain>
    </source>
</reference>
<keyword evidence="1" id="KW-0805">Transcription regulation</keyword>
<dbReference type="InterPro" id="IPR051081">
    <property type="entry name" value="HTH_MetalResp_TranReg"/>
</dbReference>
<dbReference type="InterPro" id="IPR036388">
    <property type="entry name" value="WH-like_DNA-bd_sf"/>
</dbReference>
<evidence type="ECO:0000256" key="3">
    <source>
        <dbReference type="ARBA" id="ARBA00023163"/>
    </source>
</evidence>
<feature type="compositionally biased region" description="Basic and acidic residues" evidence="4">
    <location>
        <begin position="102"/>
        <end position="113"/>
    </location>
</feature>
<feature type="domain" description="HTH arsR-type" evidence="5">
    <location>
        <begin position="1"/>
        <end position="90"/>
    </location>
</feature>
<dbReference type="NCBIfam" id="NF033788">
    <property type="entry name" value="HTH_metalloreg"/>
    <property type="match status" value="1"/>
</dbReference>
<dbReference type="InterPro" id="IPR011991">
    <property type="entry name" value="ArsR-like_HTH"/>
</dbReference>
<dbReference type="SMART" id="SM00418">
    <property type="entry name" value="HTH_ARSR"/>
    <property type="match status" value="1"/>
</dbReference>
<dbReference type="CDD" id="cd00090">
    <property type="entry name" value="HTH_ARSR"/>
    <property type="match status" value="1"/>
</dbReference>
<comment type="caution">
    <text evidence="6">The sequence shown here is derived from an EMBL/GenBank/DDBJ whole genome shotgun (WGS) entry which is preliminary data.</text>
</comment>
<dbReference type="PANTHER" id="PTHR33154:SF33">
    <property type="entry name" value="TRANSCRIPTIONAL REPRESSOR SDPR"/>
    <property type="match status" value="1"/>
</dbReference>
<dbReference type="GO" id="GO:0003700">
    <property type="term" value="F:DNA-binding transcription factor activity"/>
    <property type="evidence" value="ECO:0007669"/>
    <property type="project" value="InterPro"/>
</dbReference>
<dbReference type="GO" id="GO:0003677">
    <property type="term" value="F:DNA binding"/>
    <property type="evidence" value="ECO:0007669"/>
    <property type="project" value="UniProtKB-KW"/>
</dbReference>
<keyword evidence="2" id="KW-0238">DNA-binding</keyword>
<dbReference type="InterPro" id="IPR036390">
    <property type="entry name" value="WH_DNA-bd_sf"/>
</dbReference>
<dbReference type="InterPro" id="IPR001845">
    <property type="entry name" value="HTH_ArsR_DNA-bd_dom"/>
</dbReference>
<dbReference type="Pfam" id="PF01022">
    <property type="entry name" value="HTH_5"/>
    <property type="match status" value="1"/>
</dbReference>
<feature type="compositionally biased region" description="Basic and acidic residues" evidence="4">
    <location>
        <begin position="122"/>
        <end position="132"/>
    </location>
</feature>
<accession>A0A6N9YIC6</accession>
<dbReference type="PANTHER" id="PTHR33154">
    <property type="entry name" value="TRANSCRIPTIONAL REGULATOR, ARSR FAMILY"/>
    <property type="match status" value="1"/>
</dbReference>
<proteinExistence type="predicted"/>
<evidence type="ECO:0000256" key="4">
    <source>
        <dbReference type="SAM" id="MobiDB-lite"/>
    </source>
</evidence>
<sequence length="132" mass="14686">MHAFDVLGDPVRRQILDLLADGERTAGEIVAAVQGEFGISQPAVSRHLRVLRESGFAASVVHGQQRVYELRPTPLVEVDQWLERYRGFWGQRLDALETEIRRGRRDAGAREKSGVNASAVKPSEHADNTNEA</sequence>